<keyword evidence="2" id="KW-1185">Reference proteome</keyword>
<proteinExistence type="predicted"/>
<dbReference type="EMBL" id="CP001291">
    <property type="protein sequence ID" value="ACK71464.1"/>
    <property type="molecule type" value="Genomic_DNA"/>
</dbReference>
<name>B7KBA8_GLOC7</name>
<evidence type="ECO:0000313" key="1">
    <source>
        <dbReference type="EMBL" id="ACK71464.1"/>
    </source>
</evidence>
<reference evidence="2" key="1">
    <citation type="journal article" date="2011" name="MBio">
        <title>Novel metabolic attributes of the genus Cyanothece, comprising a group of unicellular nitrogen-fixing Cyanobacteria.</title>
        <authorList>
            <person name="Bandyopadhyay A."/>
            <person name="Elvitigala T."/>
            <person name="Welsh E."/>
            <person name="Stockel J."/>
            <person name="Liberton M."/>
            <person name="Min H."/>
            <person name="Sherman L.A."/>
            <person name="Pakrasi H.B."/>
        </authorList>
    </citation>
    <scope>NUCLEOTIDE SEQUENCE [LARGE SCALE GENOMIC DNA]</scope>
    <source>
        <strain evidence="2">PCC 7424</strain>
    </source>
</reference>
<accession>B7KBA8</accession>
<evidence type="ECO:0000313" key="2">
    <source>
        <dbReference type="Proteomes" id="UP000002384"/>
    </source>
</evidence>
<sequence>MDKVTLKNQVKQVQTKREFLVQLLDRPDLGTLRIDINQAIEELDELIEEFKLTFPEENLQN</sequence>
<dbReference type="RefSeq" id="WP_015955061.1">
    <property type="nucleotide sequence ID" value="NC_011729.1"/>
</dbReference>
<gene>
    <name evidence="1" type="ordered locus">PCC7424_3062</name>
</gene>
<organism evidence="1 2">
    <name type="scientific">Gloeothece citriformis (strain PCC 7424)</name>
    <name type="common">Cyanothece sp. (strain PCC 7424)</name>
    <dbReference type="NCBI Taxonomy" id="65393"/>
    <lineage>
        <taxon>Bacteria</taxon>
        <taxon>Bacillati</taxon>
        <taxon>Cyanobacteriota</taxon>
        <taxon>Cyanophyceae</taxon>
        <taxon>Oscillatoriophycideae</taxon>
        <taxon>Chroococcales</taxon>
        <taxon>Aphanothecaceae</taxon>
        <taxon>Gloeothece</taxon>
        <taxon>Gloeothece citriformis</taxon>
    </lineage>
</organism>
<dbReference type="AlphaFoldDB" id="B7KBA8"/>
<dbReference type="STRING" id="65393.PCC7424_3062"/>
<dbReference type="Proteomes" id="UP000002384">
    <property type="component" value="Chromosome"/>
</dbReference>
<protein>
    <submittedName>
        <fullName evidence="1">Uncharacterized protein</fullName>
    </submittedName>
</protein>
<dbReference type="eggNOG" id="ENOG5032ZB7">
    <property type="taxonomic scope" value="Bacteria"/>
</dbReference>
<dbReference type="HOGENOM" id="CLU_200471_0_0_3"/>
<dbReference type="OrthoDB" id="532686at2"/>
<dbReference type="KEGG" id="cyc:PCC7424_3062"/>